<protein>
    <submittedName>
        <fullName evidence="2">AGAP008250-PA</fullName>
    </submittedName>
</protein>
<reference evidence="2" key="4">
    <citation type="journal article" date="2007" name="Genome Biol.">
        <title>Update of the Anopheles gambiae PEST genome assembly.</title>
        <authorList>
            <person name="Sharakhova M.V."/>
            <person name="Hammond M.P."/>
            <person name="Lobo N.F."/>
            <person name="Krzywinski J."/>
            <person name="Unger M.F."/>
            <person name="Hillenmeyer M.E."/>
            <person name="Bruggner R.V."/>
            <person name="Birney E."/>
            <person name="Collins F.H."/>
        </authorList>
    </citation>
    <scope>NUCLEOTIDE SEQUENCE</scope>
    <source>
        <strain evidence="2">PEST</strain>
    </source>
</reference>
<reference evidence="2" key="5">
    <citation type="submission" date="2011-05" db="EMBL/GenBank/DDBJ databases">
        <authorList>
            <consortium name="VectorBase"/>
        </authorList>
    </citation>
    <scope>NUCLEOTIDE SEQUENCE</scope>
    <source>
        <strain evidence="2">PEST</strain>
    </source>
</reference>
<reference evidence="2" key="1">
    <citation type="journal article" date="2002" name="Science">
        <title>The genome sequence of the malaria mosquito Anopheles gambiae.</title>
        <authorList>
            <person name="Holt R.A."/>
            <person name="Subramanian G.M."/>
            <person name="Halpern A."/>
            <person name="Sutton G.G."/>
            <person name="Charlab R."/>
            <person name="Nusskern D.R."/>
            <person name="Wincker P."/>
            <person name="Clark A.G."/>
            <person name="Ribeiro J.M."/>
            <person name="Wides R."/>
            <person name="Salzberg S.L."/>
            <person name="Loftus B."/>
            <person name="Yandell M."/>
            <person name="Majoros W.H."/>
            <person name="Rusch D.B."/>
            <person name="Lai Z."/>
            <person name="Kraft C.L."/>
            <person name="Abril J.F."/>
            <person name="Anthouard V."/>
            <person name="Arensburger P."/>
            <person name="Atkinson P.W."/>
            <person name="Baden H."/>
            <person name="de Berardinis V."/>
            <person name="Baldwin D."/>
            <person name="Benes V."/>
            <person name="Biedler J."/>
            <person name="Blass C."/>
            <person name="Bolanos R."/>
            <person name="Boscus D."/>
            <person name="Barnstead M."/>
            <person name="Cai S."/>
            <person name="Center A."/>
            <person name="Chaturverdi K."/>
            <person name="Christophides G.K."/>
            <person name="Chrystal M.A."/>
            <person name="Clamp M."/>
            <person name="Cravchik A."/>
            <person name="Curwen V."/>
            <person name="Dana A."/>
            <person name="Delcher A."/>
            <person name="Dew I."/>
            <person name="Evans C.A."/>
            <person name="Flanigan M."/>
            <person name="Grundschober-Freimoser A."/>
            <person name="Friedli L."/>
            <person name="Gu Z."/>
            <person name="Guan P."/>
            <person name="Guigo R."/>
            <person name="Hillenmeyer M.E."/>
            <person name="Hladun S.L."/>
            <person name="Hogan J.R."/>
            <person name="Hong Y.S."/>
            <person name="Hoover J."/>
            <person name="Jaillon O."/>
            <person name="Ke Z."/>
            <person name="Kodira C."/>
            <person name="Kokoza E."/>
            <person name="Koutsos A."/>
            <person name="Letunic I."/>
            <person name="Levitsky A."/>
            <person name="Liang Y."/>
            <person name="Lin J.J."/>
            <person name="Lobo N.F."/>
            <person name="Lopez J.R."/>
            <person name="Malek J.A."/>
            <person name="McIntosh T.C."/>
            <person name="Meister S."/>
            <person name="Miller J."/>
            <person name="Mobarry C."/>
            <person name="Mongin E."/>
            <person name="Murphy S.D."/>
            <person name="O'Brochta D.A."/>
            <person name="Pfannkoch C."/>
            <person name="Qi R."/>
            <person name="Regier M.A."/>
            <person name="Remington K."/>
            <person name="Shao H."/>
            <person name="Sharakhova M.V."/>
            <person name="Sitter C.D."/>
            <person name="Shetty J."/>
            <person name="Smith T.J."/>
            <person name="Strong R."/>
            <person name="Sun J."/>
            <person name="Thomasova D."/>
            <person name="Ton L.Q."/>
            <person name="Topalis P."/>
            <person name="Tu Z."/>
            <person name="Unger M.F."/>
            <person name="Walenz B."/>
            <person name="Wang A."/>
            <person name="Wang J."/>
            <person name="Wang M."/>
            <person name="Wang X."/>
            <person name="Woodford K.J."/>
            <person name="Wortman J.R."/>
            <person name="Wu M."/>
            <person name="Yao A."/>
            <person name="Zdobnov E.M."/>
            <person name="Zhang H."/>
            <person name="Zhao Q."/>
            <person name="Zhao S."/>
            <person name="Zhu S.C."/>
            <person name="Zhimulev I."/>
            <person name="Coluzzi M."/>
            <person name="della Torre A."/>
            <person name="Roth C.W."/>
            <person name="Louis C."/>
            <person name="Kalush F."/>
            <person name="Mural R.J."/>
            <person name="Myers E.W."/>
            <person name="Adams M.D."/>
            <person name="Smith H.O."/>
            <person name="Broder S."/>
            <person name="Gardner M.J."/>
            <person name="Fraser C.M."/>
            <person name="Birney E."/>
            <person name="Bork P."/>
            <person name="Brey P.T."/>
            <person name="Venter J.C."/>
            <person name="Weissenbach J."/>
            <person name="Kafatos F.C."/>
            <person name="Collins F.H."/>
            <person name="Hoffman S.L."/>
        </authorList>
    </citation>
    <scope>NUCLEOTIDE SEQUENCE [LARGE SCALE GENOMIC DNA]</scope>
    <source>
        <strain evidence="2">PEST</strain>
    </source>
</reference>
<dbReference type="PaxDb" id="7165-AGAP008250-PA"/>
<gene>
    <name evidence="2" type="ORF">AgaP_AGAP008250</name>
</gene>
<dbReference type="HOGENOM" id="CLU_2043834_0_0_1"/>
<organism evidence="2">
    <name type="scientific">Anopheles gambiae</name>
    <name type="common">African malaria mosquito</name>
    <dbReference type="NCBI Taxonomy" id="7165"/>
    <lineage>
        <taxon>Eukaryota</taxon>
        <taxon>Metazoa</taxon>
        <taxon>Ecdysozoa</taxon>
        <taxon>Arthropoda</taxon>
        <taxon>Hexapoda</taxon>
        <taxon>Insecta</taxon>
        <taxon>Pterygota</taxon>
        <taxon>Neoptera</taxon>
        <taxon>Endopterygota</taxon>
        <taxon>Diptera</taxon>
        <taxon>Nematocera</taxon>
        <taxon>Culicoidea</taxon>
        <taxon>Culicidae</taxon>
        <taxon>Anophelinae</taxon>
        <taxon>Anopheles</taxon>
    </lineage>
</organism>
<accession>A0NF34</accession>
<evidence type="ECO:0000256" key="1">
    <source>
        <dbReference type="SAM" id="MobiDB-lite"/>
    </source>
</evidence>
<feature type="compositionally biased region" description="Pro residues" evidence="1">
    <location>
        <begin position="107"/>
        <end position="121"/>
    </location>
</feature>
<proteinExistence type="predicted"/>
<dbReference type="EMBL" id="AAAB01008964">
    <property type="protein sequence ID" value="EAU76330.1"/>
    <property type="molecule type" value="Genomic_DNA"/>
</dbReference>
<reference evidence="2" key="2">
    <citation type="submission" date="2002-03" db="EMBL/GenBank/DDBJ databases">
        <authorList>
            <consortium name="The Anopheles Genome Sequencing Consortium"/>
        </authorList>
    </citation>
    <scope>NUCLEOTIDE SEQUENCE</scope>
    <source>
        <strain evidence="2">PEST</strain>
    </source>
</reference>
<feature type="region of interest" description="Disordered" evidence="1">
    <location>
        <begin position="91"/>
        <end position="121"/>
    </location>
</feature>
<dbReference type="AlphaFoldDB" id="A0NF34"/>
<name>A0NF34_ANOGA</name>
<feature type="non-terminal residue" evidence="2">
    <location>
        <position position="1"/>
    </location>
</feature>
<feature type="compositionally biased region" description="Basic and acidic residues" evidence="1">
    <location>
        <begin position="91"/>
        <end position="102"/>
    </location>
</feature>
<evidence type="ECO:0000313" key="2">
    <source>
        <dbReference type="EMBL" id="EAU76330.1"/>
    </source>
</evidence>
<sequence length="121" mass="13593">LQQNVLETHRPTTKDALFHSCEPRGGKANAFRFVLQLYHLPARRNRSLPHSGKCPNSGCSIRFRLTLRFPRLFTSACECVSVRARVCVSESARKETTDSEKKISRRNPPPPPTCNSSCSPP</sequence>
<comment type="caution">
    <text evidence="2">The sequence shown here is derived from an EMBL/GenBank/DDBJ whole genome shotgun (WGS) entry which is preliminary data.</text>
</comment>
<feature type="non-terminal residue" evidence="2">
    <location>
        <position position="121"/>
    </location>
</feature>
<reference evidence="2" key="3">
    <citation type="journal article" date="2004" name="Trends Parasitol.">
        <title>The Anopheles gambiae genome: an update.</title>
        <authorList>
            <person name="Mongin E."/>
            <person name="Louis C."/>
            <person name="Holt R.A."/>
            <person name="Birney E."/>
            <person name="Collins F.H."/>
        </authorList>
    </citation>
    <scope>NUCLEOTIDE SEQUENCE</scope>
    <source>
        <strain evidence="2">PEST</strain>
    </source>
</reference>